<keyword evidence="3 9" id="KW-0548">Nucleotidyltransferase</keyword>
<dbReference type="KEGG" id="eba:ebB144"/>
<reference evidence="9 10" key="1">
    <citation type="journal article" date="2005" name="Arch. Microbiol.">
        <title>The genome sequence of an anaerobic aromatic-degrading denitrifying bacterium, strain EbN1.</title>
        <authorList>
            <person name="Rabus R."/>
            <person name="Kube M."/>
            <person name="Heider J."/>
            <person name="Beck A."/>
            <person name="Heitmann K."/>
            <person name="Widdel F."/>
            <person name="Reinhardt R."/>
        </authorList>
    </citation>
    <scope>NUCLEOTIDE SEQUENCE [LARGE SCALE GENOMIC DNA]</scope>
    <source>
        <strain evidence="9 10">EbN1</strain>
    </source>
</reference>
<proteinExistence type="predicted"/>
<dbReference type="InterPro" id="IPR004821">
    <property type="entry name" value="Cyt_trans-like"/>
</dbReference>
<dbReference type="STRING" id="76114.ebB144"/>
<evidence type="ECO:0000256" key="6">
    <source>
        <dbReference type="ARBA" id="ARBA00023277"/>
    </source>
</evidence>
<gene>
    <name evidence="9" type="ORF">ebB144</name>
</gene>
<dbReference type="GO" id="GO:0016773">
    <property type="term" value="F:phosphotransferase activity, alcohol group as acceptor"/>
    <property type="evidence" value="ECO:0007669"/>
    <property type="project" value="InterPro"/>
</dbReference>
<dbReference type="GO" id="GO:0016779">
    <property type="term" value="F:nucleotidyltransferase activity"/>
    <property type="evidence" value="ECO:0007669"/>
    <property type="project" value="UniProtKB-KW"/>
</dbReference>
<dbReference type="NCBIfam" id="TIGR00125">
    <property type="entry name" value="cyt_tran_rel"/>
    <property type="match status" value="1"/>
</dbReference>
<name>Q5P2F3_AROAE</name>
<evidence type="ECO:0000256" key="7">
    <source>
        <dbReference type="ARBA" id="ARBA00047428"/>
    </source>
</evidence>
<dbReference type="HOGENOM" id="CLU_034585_2_0_4"/>
<keyword evidence="6" id="KW-0119">Carbohydrate metabolism</keyword>
<dbReference type="Gene3D" id="3.40.50.620">
    <property type="entry name" value="HUPs"/>
    <property type="match status" value="1"/>
</dbReference>
<dbReference type="EC" id="2.7.7.70" evidence="1"/>
<dbReference type="GO" id="GO:0005975">
    <property type="term" value="P:carbohydrate metabolic process"/>
    <property type="evidence" value="ECO:0007669"/>
    <property type="project" value="InterPro"/>
</dbReference>
<dbReference type="AlphaFoldDB" id="Q5P2F3"/>
<dbReference type="InterPro" id="IPR050385">
    <property type="entry name" value="Archaeal_FAD_synthase"/>
</dbReference>
<sequence length="187" mass="20520">MFPAAADLPCASTLESRRPQTATRKMRYFRPAFETKICPPEELASRAAALPRPLVFTNGCFDILHRGHVTYLAQARALGAAMIVALNTDASVRRLGKGDDRPVNPLEDRAAVMAALECVDLVTWFDEDTPLACILEARPDVLVKGGDWAPERIIGAAEVRSWGGTVHSIPFQHERSTTALLGRIRRS</sequence>
<dbReference type="NCBIfam" id="TIGR02199">
    <property type="entry name" value="rfaE_dom_II"/>
    <property type="match status" value="1"/>
</dbReference>
<dbReference type="GO" id="GO:0005524">
    <property type="term" value="F:ATP binding"/>
    <property type="evidence" value="ECO:0007669"/>
    <property type="project" value="UniProtKB-KW"/>
</dbReference>
<comment type="catalytic activity">
    <reaction evidence="7">
        <text>D-glycero-beta-D-manno-heptose 1-phosphate + ATP + H(+) = ADP-D-glycero-beta-D-manno-heptose + diphosphate</text>
        <dbReference type="Rhea" id="RHEA:27465"/>
        <dbReference type="ChEBI" id="CHEBI:15378"/>
        <dbReference type="ChEBI" id="CHEBI:30616"/>
        <dbReference type="ChEBI" id="CHEBI:33019"/>
        <dbReference type="ChEBI" id="CHEBI:59967"/>
        <dbReference type="ChEBI" id="CHEBI:61593"/>
        <dbReference type="EC" id="2.7.7.70"/>
    </reaction>
</comment>
<dbReference type="PANTHER" id="PTHR43793:SF2">
    <property type="entry name" value="BIFUNCTIONAL PROTEIN HLDE"/>
    <property type="match status" value="1"/>
</dbReference>
<organism evidence="9 10">
    <name type="scientific">Aromatoleum aromaticum (strain DSM 19018 / LMG 30748 / EbN1)</name>
    <name type="common">Azoarcus sp. (strain EbN1)</name>
    <dbReference type="NCBI Taxonomy" id="76114"/>
    <lineage>
        <taxon>Bacteria</taxon>
        <taxon>Pseudomonadati</taxon>
        <taxon>Pseudomonadota</taxon>
        <taxon>Betaproteobacteria</taxon>
        <taxon>Rhodocyclales</taxon>
        <taxon>Rhodocyclaceae</taxon>
        <taxon>Aromatoleum</taxon>
    </lineage>
</organism>
<dbReference type="EMBL" id="CR555306">
    <property type="protein sequence ID" value="CAI08511.1"/>
    <property type="molecule type" value="Genomic_DNA"/>
</dbReference>
<keyword evidence="2" id="KW-0808">Transferase</keyword>
<evidence type="ECO:0000259" key="8">
    <source>
        <dbReference type="Pfam" id="PF01467"/>
    </source>
</evidence>
<dbReference type="Pfam" id="PF01467">
    <property type="entry name" value="CTP_transf_like"/>
    <property type="match status" value="1"/>
</dbReference>
<dbReference type="InterPro" id="IPR014729">
    <property type="entry name" value="Rossmann-like_a/b/a_fold"/>
</dbReference>
<dbReference type="Proteomes" id="UP000006552">
    <property type="component" value="Chromosome"/>
</dbReference>
<evidence type="ECO:0000256" key="5">
    <source>
        <dbReference type="ARBA" id="ARBA00022840"/>
    </source>
</evidence>
<evidence type="ECO:0000256" key="1">
    <source>
        <dbReference type="ARBA" id="ARBA00012519"/>
    </source>
</evidence>
<evidence type="ECO:0000256" key="2">
    <source>
        <dbReference type="ARBA" id="ARBA00022679"/>
    </source>
</evidence>
<evidence type="ECO:0000256" key="3">
    <source>
        <dbReference type="ARBA" id="ARBA00022695"/>
    </source>
</evidence>
<keyword evidence="4" id="KW-0547">Nucleotide-binding</keyword>
<dbReference type="SUPFAM" id="SSF52374">
    <property type="entry name" value="Nucleotidylyl transferase"/>
    <property type="match status" value="1"/>
</dbReference>
<protein>
    <recommendedName>
        <fullName evidence="1">D-glycero-beta-D-manno-heptose 1-phosphate adenylyltransferase</fullName>
        <ecNumber evidence="1">2.7.7.70</ecNumber>
    </recommendedName>
</protein>
<evidence type="ECO:0000313" key="9">
    <source>
        <dbReference type="EMBL" id="CAI08511.1"/>
    </source>
</evidence>
<dbReference type="eggNOG" id="COG0615">
    <property type="taxonomic scope" value="Bacteria"/>
</dbReference>
<evidence type="ECO:0000313" key="10">
    <source>
        <dbReference type="Proteomes" id="UP000006552"/>
    </source>
</evidence>
<keyword evidence="10" id="KW-1185">Reference proteome</keyword>
<keyword evidence="5" id="KW-0067">ATP-binding</keyword>
<dbReference type="InterPro" id="IPR011914">
    <property type="entry name" value="RfaE_dom_II"/>
</dbReference>
<feature type="domain" description="Cytidyltransferase-like" evidence="8">
    <location>
        <begin position="56"/>
        <end position="149"/>
    </location>
</feature>
<dbReference type="PANTHER" id="PTHR43793">
    <property type="entry name" value="FAD SYNTHASE"/>
    <property type="match status" value="1"/>
</dbReference>
<accession>Q5P2F3</accession>
<evidence type="ECO:0000256" key="4">
    <source>
        <dbReference type="ARBA" id="ARBA00022741"/>
    </source>
</evidence>